<organism evidence="1 2">
    <name type="scientific">Entomophthora muscae</name>
    <dbReference type="NCBI Taxonomy" id="34485"/>
    <lineage>
        <taxon>Eukaryota</taxon>
        <taxon>Fungi</taxon>
        <taxon>Fungi incertae sedis</taxon>
        <taxon>Zoopagomycota</taxon>
        <taxon>Entomophthoromycotina</taxon>
        <taxon>Entomophthoromycetes</taxon>
        <taxon>Entomophthorales</taxon>
        <taxon>Entomophthoraceae</taxon>
        <taxon>Entomophthora</taxon>
    </lineage>
</organism>
<sequence>MNLHASTKNYLPDEEEVSEDLLHQVLAMNTVTRRQIICTEAFPSQEAIDTVFILYT</sequence>
<reference evidence="1" key="1">
    <citation type="submission" date="2022-04" db="EMBL/GenBank/DDBJ databases">
        <title>Genome of the entomopathogenic fungus Entomophthora muscae.</title>
        <authorList>
            <person name="Elya C."/>
            <person name="Lovett B.R."/>
            <person name="Lee E."/>
            <person name="Macias A.M."/>
            <person name="Hajek A.E."/>
            <person name="De Bivort B.L."/>
            <person name="Kasson M.T."/>
            <person name="De Fine Licht H.H."/>
            <person name="Stajich J.E."/>
        </authorList>
    </citation>
    <scope>NUCLEOTIDE SEQUENCE</scope>
    <source>
        <strain evidence="1">Berkeley</strain>
    </source>
</reference>
<dbReference type="Proteomes" id="UP001165960">
    <property type="component" value="Unassembled WGS sequence"/>
</dbReference>
<dbReference type="EMBL" id="QTSX02000795">
    <property type="protein sequence ID" value="KAJ9084928.1"/>
    <property type="molecule type" value="Genomic_DNA"/>
</dbReference>
<evidence type="ECO:0000313" key="2">
    <source>
        <dbReference type="Proteomes" id="UP001165960"/>
    </source>
</evidence>
<accession>A0ACC2UDM4</accession>
<gene>
    <name evidence="1" type="ORF">DSO57_1019104</name>
</gene>
<protein>
    <submittedName>
        <fullName evidence="1">Uncharacterized protein</fullName>
    </submittedName>
</protein>
<evidence type="ECO:0000313" key="1">
    <source>
        <dbReference type="EMBL" id="KAJ9084928.1"/>
    </source>
</evidence>
<comment type="caution">
    <text evidence="1">The sequence shown here is derived from an EMBL/GenBank/DDBJ whole genome shotgun (WGS) entry which is preliminary data.</text>
</comment>
<name>A0ACC2UDM4_9FUNG</name>
<keyword evidence="2" id="KW-1185">Reference proteome</keyword>
<proteinExistence type="predicted"/>